<evidence type="ECO:0008006" key="4">
    <source>
        <dbReference type="Google" id="ProtNLM"/>
    </source>
</evidence>
<keyword evidence="1" id="KW-0732">Signal</keyword>
<dbReference type="PROSITE" id="PS51257">
    <property type="entry name" value="PROKAR_LIPOPROTEIN"/>
    <property type="match status" value="1"/>
</dbReference>
<accession>A0A327WC11</accession>
<evidence type="ECO:0000256" key="1">
    <source>
        <dbReference type="SAM" id="SignalP"/>
    </source>
</evidence>
<keyword evidence="3" id="KW-1185">Reference proteome</keyword>
<gene>
    <name evidence="2" type="ORF">CLV59_101900</name>
</gene>
<dbReference type="RefSeq" id="WP_111590781.1">
    <property type="nucleotide sequence ID" value="NZ_QLMA01000001.1"/>
</dbReference>
<feature type="chain" id="PRO_5016460377" description="Collagen triple helix repeat protein" evidence="1">
    <location>
        <begin position="19"/>
        <end position="204"/>
    </location>
</feature>
<comment type="caution">
    <text evidence="2">The sequence shown here is derived from an EMBL/GenBank/DDBJ whole genome shotgun (WGS) entry which is preliminary data.</text>
</comment>
<proteinExistence type="predicted"/>
<dbReference type="AlphaFoldDB" id="A0A327WC11"/>
<dbReference type="OrthoDB" id="1524444at2"/>
<dbReference type="Gene3D" id="1.20.5.320">
    <property type="entry name" value="6-Phosphogluconate Dehydrogenase, domain 3"/>
    <property type="match status" value="1"/>
</dbReference>
<organism evidence="2 3">
    <name type="scientific">Chitinophaga dinghuensis</name>
    <dbReference type="NCBI Taxonomy" id="1539050"/>
    <lineage>
        <taxon>Bacteria</taxon>
        <taxon>Pseudomonadati</taxon>
        <taxon>Bacteroidota</taxon>
        <taxon>Chitinophagia</taxon>
        <taxon>Chitinophagales</taxon>
        <taxon>Chitinophagaceae</taxon>
        <taxon>Chitinophaga</taxon>
    </lineage>
</organism>
<sequence>MFKIIHLICMLGALLILAACSKTGPVGPQGAQGPAGPTGAQGNANVSSGNFTLTNAQYVLDYWSYQPSPGAGTAITAKMATVTLADITTDIFNKGTVLLYIKQPSSFGANPAVWAPVPWQISSFVTGYLINVSYTYDIGKLRVYYMFLPTDHAPTSPIPNISTVTVPSFDFKYVIIGGNPNARAAAPIDYNNYEAVKNYYHLPD</sequence>
<name>A0A327WC11_9BACT</name>
<reference evidence="2 3" key="1">
    <citation type="submission" date="2018-06" db="EMBL/GenBank/DDBJ databases">
        <title>Genomic Encyclopedia of Archaeal and Bacterial Type Strains, Phase II (KMG-II): from individual species to whole genera.</title>
        <authorList>
            <person name="Goeker M."/>
        </authorList>
    </citation>
    <scope>NUCLEOTIDE SEQUENCE [LARGE SCALE GENOMIC DNA]</scope>
    <source>
        <strain evidence="2 3">DSM 29821</strain>
    </source>
</reference>
<dbReference type="EMBL" id="QLMA01000001">
    <property type="protein sequence ID" value="RAJ88133.1"/>
    <property type="molecule type" value="Genomic_DNA"/>
</dbReference>
<feature type="signal peptide" evidence="1">
    <location>
        <begin position="1"/>
        <end position="18"/>
    </location>
</feature>
<evidence type="ECO:0000313" key="2">
    <source>
        <dbReference type="EMBL" id="RAJ88133.1"/>
    </source>
</evidence>
<evidence type="ECO:0000313" key="3">
    <source>
        <dbReference type="Proteomes" id="UP000249819"/>
    </source>
</evidence>
<dbReference type="Proteomes" id="UP000249819">
    <property type="component" value="Unassembled WGS sequence"/>
</dbReference>
<protein>
    <recommendedName>
        <fullName evidence="4">Collagen triple helix repeat protein</fullName>
    </recommendedName>
</protein>